<dbReference type="GO" id="GO:0030246">
    <property type="term" value="F:carbohydrate binding"/>
    <property type="evidence" value="ECO:0007669"/>
    <property type="project" value="UniProtKB-KW"/>
</dbReference>
<dbReference type="Proteomes" id="UP000199203">
    <property type="component" value="Unassembled WGS sequence"/>
</dbReference>
<name>A0A1G7VHC2_9FLAO</name>
<dbReference type="PROSITE" id="PS50927">
    <property type="entry name" value="BULB_LECTIN"/>
    <property type="match status" value="2"/>
</dbReference>
<keyword evidence="3" id="KW-0430">Lectin</keyword>
<sequence>MKKTFVFLLIIISTQFIAQSFGLGTNLVMGQIYSSSDRKYKVVFQNDGNLVILNRNNIAQWSSRTDGKGKKAVFQMDGNFVVYDSSANAVFSSNTNNKNAIRMDMQTDGNLVIYNRNGTALWASQTSTENGSGSSNNGNYRNGTIYKGYVFEKNKKLYSTNMKYYITFQNDGNLVLYSKFSQTPLWSSKTDGYGNRAEFQNDGNLVVYNNADRPVFYTNTEGTNAQKISIQNDGNLVIYDARGIALWDKNK</sequence>
<dbReference type="OrthoDB" id="1247215at2"/>
<keyword evidence="1" id="KW-0732">Signal</keyword>
<reference evidence="4" key="1">
    <citation type="submission" date="2016-10" db="EMBL/GenBank/DDBJ databases">
        <authorList>
            <person name="Varghese N."/>
            <person name="Submissions S."/>
        </authorList>
    </citation>
    <scope>NUCLEOTIDE SEQUENCE [LARGE SCALE GENOMIC DNA]</scope>
    <source>
        <strain evidence="4">DSM 19684</strain>
    </source>
</reference>
<dbReference type="SMART" id="SM00108">
    <property type="entry name" value="B_lectin"/>
    <property type="match status" value="2"/>
</dbReference>
<dbReference type="RefSeq" id="WP_089874972.1">
    <property type="nucleotide sequence ID" value="NZ_FNBH01000005.1"/>
</dbReference>
<gene>
    <name evidence="3" type="ORF">SAMN05421825_3635</name>
</gene>
<keyword evidence="4" id="KW-1185">Reference proteome</keyword>
<dbReference type="Gene3D" id="2.90.10.10">
    <property type="entry name" value="Bulb-type lectin domain"/>
    <property type="match status" value="3"/>
</dbReference>
<dbReference type="InterPro" id="IPR051343">
    <property type="entry name" value="G-type_lectin_kinases/EP1-like"/>
</dbReference>
<dbReference type="STRING" id="454006.SAMN05421825_3635"/>
<evidence type="ECO:0000259" key="2">
    <source>
        <dbReference type="PROSITE" id="PS50927"/>
    </source>
</evidence>
<dbReference type="EMBL" id="FNBH01000005">
    <property type="protein sequence ID" value="SDG59226.1"/>
    <property type="molecule type" value="Genomic_DNA"/>
</dbReference>
<dbReference type="InterPro" id="IPR036426">
    <property type="entry name" value="Bulb-type_lectin_dom_sf"/>
</dbReference>
<evidence type="ECO:0000313" key="3">
    <source>
        <dbReference type="EMBL" id="SDG59226.1"/>
    </source>
</evidence>
<dbReference type="AlphaFoldDB" id="A0A1G7VHC2"/>
<organism evidence="3 4">
    <name type="scientific">Epilithonimonas hungarica</name>
    <dbReference type="NCBI Taxonomy" id="454006"/>
    <lineage>
        <taxon>Bacteria</taxon>
        <taxon>Pseudomonadati</taxon>
        <taxon>Bacteroidota</taxon>
        <taxon>Flavobacteriia</taxon>
        <taxon>Flavobacteriales</taxon>
        <taxon>Weeksellaceae</taxon>
        <taxon>Chryseobacterium group</taxon>
        <taxon>Epilithonimonas</taxon>
    </lineage>
</organism>
<protein>
    <submittedName>
        <fullName evidence="3">D-mannose binding lectin</fullName>
    </submittedName>
</protein>
<feature type="domain" description="Bulb-type lectin" evidence="2">
    <location>
        <begin position="142"/>
        <end position="251"/>
    </location>
</feature>
<dbReference type="PANTHER" id="PTHR47976">
    <property type="entry name" value="G-TYPE LECTIN S-RECEPTOR-LIKE SERINE/THREONINE-PROTEIN KINASE SD2-5"/>
    <property type="match status" value="1"/>
</dbReference>
<evidence type="ECO:0000313" key="4">
    <source>
        <dbReference type="Proteomes" id="UP000199203"/>
    </source>
</evidence>
<accession>A0A1G7VHC2</accession>
<dbReference type="SUPFAM" id="SSF51110">
    <property type="entry name" value="alpha-D-mannose-specific plant lectins"/>
    <property type="match status" value="3"/>
</dbReference>
<proteinExistence type="predicted"/>
<dbReference type="PANTHER" id="PTHR47976:SF115">
    <property type="entry name" value="RECEPTOR-LIKE SERINE_THREONINE-PROTEIN KINASE"/>
    <property type="match status" value="1"/>
</dbReference>
<evidence type="ECO:0000256" key="1">
    <source>
        <dbReference type="ARBA" id="ARBA00022729"/>
    </source>
</evidence>
<dbReference type="InterPro" id="IPR001480">
    <property type="entry name" value="Bulb-type_lectin_dom"/>
</dbReference>
<dbReference type="Gene3D" id="2.90.10.30">
    <property type="match status" value="1"/>
</dbReference>
<feature type="domain" description="Bulb-type lectin" evidence="2">
    <location>
        <begin position="18"/>
        <end position="126"/>
    </location>
</feature>